<proteinExistence type="predicted"/>
<gene>
    <name evidence="1" type="ORF">METZ01_LOCUS271418</name>
</gene>
<protein>
    <submittedName>
        <fullName evidence="1">Uncharacterized protein</fullName>
    </submittedName>
</protein>
<feature type="non-terminal residue" evidence="1">
    <location>
        <position position="98"/>
    </location>
</feature>
<evidence type="ECO:0000313" key="1">
    <source>
        <dbReference type="EMBL" id="SVC18564.1"/>
    </source>
</evidence>
<dbReference type="EMBL" id="UINC01077957">
    <property type="protein sequence ID" value="SVC18564.1"/>
    <property type="molecule type" value="Genomic_DNA"/>
</dbReference>
<reference evidence="1" key="1">
    <citation type="submission" date="2018-05" db="EMBL/GenBank/DDBJ databases">
        <authorList>
            <person name="Lanie J.A."/>
            <person name="Ng W.-L."/>
            <person name="Kazmierczak K.M."/>
            <person name="Andrzejewski T.M."/>
            <person name="Davidsen T.M."/>
            <person name="Wayne K.J."/>
            <person name="Tettelin H."/>
            <person name="Glass J.I."/>
            <person name="Rusch D."/>
            <person name="Podicherti R."/>
            <person name="Tsui H.-C.T."/>
            <person name="Winkler M.E."/>
        </authorList>
    </citation>
    <scope>NUCLEOTIDE SEQUENCE</scope>
</reference>
<accession>A0A382K116</accession>
<sequence length="98" mass="11203">MLLTAEQRIIKKMTEDTCLVKIQIGSPGRNQKMDRLAKETAKAKGIDVNSVNTTVVKLVNDNLDKWSKITAEARKYLGYRSAAYDDNGFRIVRVRFWP</sequence>
<name>A0A382K116_9ZZZZ</name>
<dbReference type="AlphaFoldDB" id="A0A382K116"/>
<organism evidence="1">
    <name type="scientific">marine metagenome</name>
    <dbReference type="NCBI Taxonomy" id="408172"/>
    <lineage>
        <taxon>unclassified sequences</taxon>
        <taxon>metagenomes</taxon>
        <taxon>ecological metagenomes</taxon>
    </lineage>
</organism>